<gene>
    <name evidence="2" type="ORF">CHO01_38510</name>
    <name evidence="3" type="ORF">HNR08_002901</name>
</gene>
<dbReference type="GO" id="GO:0006355">
    <property type="term" value="P:regulation of DNA-templated transcription"/>
    <property type="evidence" value="ECO:0007669"/>
    <property type="project" value="InterPro"/>
</dbReference>
<sequence>MSTQITVRLPDELVGLVDDLVASGEARSRASVVERALVRELRRVLMERDVAILRGEMGRPDGLDGLAAWAQQQPVGGLD</sequence>
<protein>
    <submittedName>
        <fullName evidence="3">Arc/MetJ-type ribon-helix-helix transcriptional regulator</fullName>
    </submittedName>
</protein>
<dbReference type="Proteomes" id="UP000564629">
    <property type="component" value="Unassembled WGS sequence"/>
</dbReference>
<reference evidence="3 5" key="2">
    <citation type="submission" date="2020-08" db="EMBL/GenBank/DDBJ databases">
        <title>Sequencing the genomes of 1000 actinobacteria strains.</title>
        <authorList>
            <person name="Klenk H.-P."/>
        </authorList>
    </citation>
    <scope>NUCLEOTIDE SEQUENCE [LARGE SCALE GENOMIC DNA]</scope>
    <source>
        <strain evidence="3 5">DSM 9581</strain>
    </source>
</reference>
<dbReference type="InterPro" id="IPR010985">
    <property type="entry name" value="Ribbon_hlx_hlx"/>
</dbReference>
<comment type="caution">
    <text evidence="2">The sequence shown here is derived from an EMBL/GenBank/DDBJ whole genome shotgun (WGS) entry which is preliminary data.</text>
</comment>
<feature type="domain" description="Ribbon-helix-helix protein CopG" evidence="1">
    <location>
        <begin position="4"/>
        <end position="43"/>
    </location>
</feature>
<evidence type="ECO:0000313" key="3">
    <source>
        <dbReference type="EMBL" id="MBB5474165.1"/>
    </source>
</evidence>
<organism evidence="2 4">
    <name type="scientific">Cellulomonas hominis</name>
    <dbReference type="NCBI Taxonomy" id="156981"/>
    <lineage>
        <taxon>Bacteria</taxon>
        <taxon>Bacillati</taxon>
        <taxon>Actinomycetota</taxon>
        <taxon>Actinomycetes</taxon>
        <taxon>Micrococcales</taxon>
        <taxon>Cellulomonadaceae</taxon>
        <taxon>Cellulomonas</taxon>
    </lineage>
</organism>
<keyword evidence="4" id="KW-1185">Reference proteome</keyword>
<reference evidence="2 4" key="1">
    <citation type="submission" date="2019-07" db="EMBL/GenBank/DDBJ databases">
        <title>Whole genome shotgun sequence of Cellulomonas hominis NBRC 16055.</title>
        <authorList>
            <person name="Hosoyama A."/>
            <person name="Uohara A."/>
            <person name="Ohji S."/>
            <person name="Ichikawa N."/>
        </authorList>
    </citation>
    <scope>NUCLEOTIDE SEQUENCE [LARGE SCALE GENOMIC DNA]</scope>
    <source>
        <strain evidence="2 4">NBRC 16055</strain>
    </source>
</reference>
<dbReference type="RefSeq" id="WP_146840725.1">
    <property type="nucleotide sequence ID" value="NZ_BJVQ01000104.1"/>
</dbReference>
<dbReference type="AlphaFoldDB" id="A0A511FHJ5"/>
<dbReference type="Proteomes" id="UP000321723">
    <property type="component" value="Unassembled WGS sequence"/>
</dbReference>
<dbReference type="EMBL" id="BJVQ01000104">
    <property type="protein sequence ID" value="GEL48735.1"/>
    <property type="molecule type" value="Genomic_DNA"/>
</dbReference>
<evidence type="ECO:0000259" key="1">
    <source>
        <dbReference type="Pfam" id="PF01402"/>
    </source>
</evidence>
<dbReference type="CDD" id="cd22231">
    <property type="entry name" value="RHH_NikR_HicB-like"/>
    <property type="match status" value="1"/>
</dbReference>
<evidence type="ECO:0000313" key="2">
    <source>
        <dbReference type="EMBL" id="GEL48735.1"/>
    </source>
</evidence>
<accession>A0A511FHJ5</accession>
<evidence type="ECO:0000313" key="5">
    <source>
        <dbReference type="Proteomes" id="UP000564629"/>
    </source>
</evidence>
<dbReference type="InterPro" id="IPR002145">
    <property type="entry name" value="CopG"/>
</dbReference>
<evidence type="ECO:0000313" key="4">
    <source>
        <dbReference type="Proteomes" id="UP000321723"/>
    </source>
</evidence>
<dbReference type="EMBL" id="JACHDN010000001">
    <property type="protein sequence ID" value="MBB5474165.1"/>
    <property type="molecule type" value="Genomic_DNA"/>
</dbReference>
<dbReference type="Pfam" id="PF01402">
    <property type="entry name" value="RHH_1"/>
    <property type="match status" value="1"/>
</dbReference>
<dbReference type="OrthoDB" id="3541837at2"/>
<proteinExistence type="predicted"/>
<dbReference type="NCBIfam" id="NF041551">
    <property type="entry name" value="YlcI_YnfO_N"/>
    <property type="match status" value="1"/>
</dbReference>
<name>A0A511FHJ5_9CELL</name>
<dbReference type="SUPFAM" id="SSF47598">
    <property type="entry name" value="Ribbon-helix-helix"/>
    <property type="match status" value="1"/>
</dbReference>